<name>A0A919BT82_9GAMM</name>
<keyword evidence="1" id="KW-0812">Transmembrane</keyword>
<dbReference type="RefSeq" id="WP_189774927.1">
    <property type="nucleotide sequence ID" value="NZ_BNCK01000017.1"/>
</dbReference>
<feature type="transmembrane region" description="Helical" evidence="1">
    <location>
        <begin position="15"/>
        <end position="35"/>
    </location>
</feature>
<organism evidence="2 3">
    <name type="scientific">Thalassotalea marina</name>
    <dbReference type="NCBI Taxonomy" id="1673741"/>
    <lineage>
        <taxon>Bacteria</taxon>
        <taxon>Pseudomonadati</taxon>
        <taxon>Pseudomonadota</taxon>
        <taxon>Gammaproteobacteria</taxon>
        <taxon>Alteromonadales</taxon>
        <taxon>Colwelliaceae</taxon>
        <taxon>Thalassotalea</taxon>
    </lineage>
</organism>
<keyword evidence="1" id="KW-1133">Transmembrane helix</keyword>
<reference evidence="2" key="2">
    <citation type="submission" date="2020-09" db="EMBL/GenBank/DDBJ databases">
        <authorList>
            <person name="Sun Q."/>
            <person name="Kim S."/>
        </authorList>
    </citation>
    <scope>NUCLEOTIDE SEQUENCE</scope>
    <source>
        <strain evidence="2">KCTC 42731</strain>
    </source>
</reference>
<evidence type="ECO:0000256" key="1">
    <source>
        <dbReference type="SAM" id="Phobius"/>
    </source>
</evidence>
<protein>
    <submittedName>
        <fullName evidence="2">Uncharacterized protein</fullName>
    </submittedName>
</protein>
<keyword evidence="1" id="KW-0472">Membrane</keyword>
<dbReference type="EMBL" id="BNCK01000017">
    <property type="protein sequence ID" value="GHG08132.1"/>
    <property type="molecule type" value="Genomic_DNA"/>
</dbReference>
<accession>A0A919BT82</accession>
<reference evidence="2" key="1">
    <citation type="journal article" date="2014" name="Int. J. Syst. Evol. Microbiol.">
        <title>Complete genome sequence of Corynebacterium casei LMG S-19264T (=DSM 44701T), isolated from a smear-ripened cheese.</title>
        <authorList>
            <consortium name="US DOE Joint Genome Institute (JGI-PGF)"/>
            <person name="Walter F."/>
            <person name="Albersmeier A."/>
            <person name="Kalinowski J."/>
            <person name="Ruckert C."/>
        </authorList>
    </citation>
    <scope>NUCLEOTIDE SEQUENCE</scope>
    <source>
        <strain evidence="2">KCTC 42731</strain>
    </source>
</reference>
<comment type="caution">
    <text evidence="2">The sequence shown here is derived from an EMBL/GenBank/DDBJ whole genome shotgun (WGS) entry which is preliminary data.</text>
</comment>
<evidence type="ECO:0000313" key="2">
    <source>
        <dbReference type="EMBL" id="GHG08132.1"/>
    </source>
</evidence>
<dbReference type="Proteomes" id="UP000623842">
    <property type="component" value="Unassembled WGS sequence"/>
</dbReference>
<dbReference type="AlphaFoldDB" id="A0A919BT82"/>
<gene>
    <name evidence="2" type="ORF">GCM10017161_42370</name>
</gene>
<evidence type="ECO:0000313" key="3">
    <source>
        <dbReference type="Proteomes" id="UP000623842"/>
    </source>
</evidence>
<proteinExistence type="predicted"/>
<keyword evidence="3" id="KW-1185">Reference proteome</keyword>
<sequence length="51" mass="5962">MKTDDSLAKTLSEPWYFIVVTFVAGFCLFLVYDSVSTGEMLLKYWGEYHRC</sequence>